<evidence type="ECO:0000256" key="1">
    <source>
        <dbReference type="SAM" id="MobiDB-lite"/>
    </source>
</evidence>
<evidence type="ECO:0000313" key="3">
    <source>
        <dbReference type="EMBL" id="KOB69099.1"/>
    </source>
</evidence>
<dbReference type="STRING" id="104452.A0A0L7L1F7"/>
<organism evidence="3 4">
    <name type="scientific">Operophtera brumata</name>
    <name type="common">Winter moth</name>
    <name type="synonym">Phalaena brumata</name>
    <dbReference type="NCBI Taxonomy" id="104452"/>
    <lineage>
        <taxon>Eukaryota</taxon>
        <taxon>Metazoa</taxon>
        <taxon>Ecdysozoa</taxon>
        <taxon>Arthropoda</taxon>
        <taxon>Hexapoda</taxon>
        <taxon>Insecta</taxon>
        <taxon>Pterygota</taxon>
        <taxon>Neoptera</taxon>
        <taxon>Endopterygota</taxon>
        <taxon>Lepidoptera</taxon>
        <taxon>Glossata</taxon>
        <taxon>Ditrysia</taxon>
        <taxon>Geometroidea</taxon>
        <taxon>Geometridae</taxon>
        <taxon>Larentiinae</taxon>
        <taxon>Operophtera</taxon>
    </lineage>
</organism>
<dbReference type="Pfam" id="PF21528">
    <property type="entry name" value="CC2D1A-B_DM14"/>
    <property type="match status" value="3"/>
</dbReference>
<evidence type="ECO:0000259" key="2">
    <source>
        <dbReference type="SMART" id="SM00685"/>
    </source>
</evidence>
<feature type="compositionally biased region" description="Basic and acidic residues" evidence="1">
    <location>
        <begin position="149"/>
        <end position="159"/>
    </location>
</feature>
<dbReference type="SMART" id="SM00685">
    <property type="entry name" value="DM14"/>
    <property type="match status" value="1"/>
</dbReference>
<protein>
    <submittedName>
        <fullName evidence="3">Coiled-coil and C2 domain-containing protein</fullName>
    </submittedName>
</protein>
<feature type="region of interest" description="Disordered" evidence="1">
    <location>
        <begin position="249"/>
        <end position="270"/>
    </location>
</feature>
<feature type="region of interest" description="Disordered" evidence="1">
    <location>
        <begin position="75"/>
        <end position="186"/>
    </location>
</feature>
<dbReference type="InterPro" id="IPR006608">
    <property type="entry name" value="CC2D1A/B_DM14"/>
</dbReference>
<feature type="region of interest" description="Disordered" evidence="1">
    <location>
        <begin position="1"/>
        <end position="38"/>
    </location>
</feature>
<keyword evidence="4" id="KW-1185">Reference proteome</keyword>
<proteinExistence type="predicted"/>
<feature type="non-terminal residue" evidence="3">
    <location>
        <position position="313"/>
    </location>
</feature>
<sequence>MFRKPNPPKKGNLSQFGLIDIPDLDDGDEPLDMSDDDMDFEAELAAISGGSAKSHRPRKPAPVPSTNLDAMIAESLKDIPSDEDVSDEDDPDLLNELQGLSLEDEAPSAPPRTSRPAPPPPGVPSTLSTESSTVSLLQERISNYTIAEKNAKDSGESGRARSTGKPAEPKSTPESPPPRVPPRTTSFDVVVDAYKSGTDMDLNELPTPEVIAAALRSQRTDETTQQSTARRMGRIVKQFQEAVKLNSAGKPIAGDDLPTPPGFAPLPTDGVSRRMGRIVKQFQEAVKLNSAGKPIAGDDLPTPPGFAPLPTDG</sequence>
<feature type="compositionally biased region" description="Acidic residues" evidence="1">
    <location>
        <begin position="81"/>
        <end position="93"/>
    </location>
</feature>
<feature type="region of interest" description="Disordered" evidence="1">
    <location>
        <begin position="290"/>
        <end position="313"/>
    </location>
</feature>
<dbReference type="PANTHER" id="PTHR13076">
    <property type="entry name" value="COILED-COIL AND C2 DOMAIN-CONTAINING PROTEIN 1-LIKE"/>
    <property type="match status" value="1"/>
</dbReference>
<dbReference type="PANTHER" id="PTHR13076:SF9">
    <property type="entry name" value="COILED-COIL AND C2 DOMAIN-CONTAINING PROTEIN 1-LIKE"/>
    <property type="match status" value="1"/>
</dbReference>
<dbReference type="GO" id="GO:0001227">
    <property type="term" value="F:DNA-binding transcription repressor activity, RNA polymerase II-specific"/>
    <property type="evidence" value="ECO:0007669"/>
    <property type="project" value="InterPro"/>
</dbReference>
<dbReference type="AlphaFoldDB" id="A0A0L7L1F7"/>
<accession>A0A0L7L1F7</accession>
<feature type="domain" description="DM14" evidence="2">
    <location>
        <begin position="134"/>
        <end position="261"/>
    </location>
</feature>
<name>A0A0L7L1F7_OPEBR</name>
<gene>
    <name evidence="3" type="ORF">OBRU01_17257</name>
</gene>
<feature type="compositionally biased region" description="Low complexity" evidence="1">
    <location>
        <begin position="124"/>
        <end position="137"/>
    </location>
</feature>
<feature type="region of interest" description="Disordered" evidence="1">
    <location>
        <begin position="47"/>
        <end position="66"/>
    </location>
</feature>
<evidence type="ECO:0000313" key="4">
    <source>
        <dbReference type="Proteomes" id="UP000037510"/>
    </source>
</evidence>
<feature type="compositionally biased region" description="Acidic residues" evidence="1">
    <location>
        <begin position="22"/>
        <end position="38"/>
    </location>
</feature>
<dbReference type="InterPro" id="IPR039725">
    <property type="entry name" value="CC2D1A/B"/>
</dbReference>
<dbReference type="EMBL" id="JTDY01003718">
    <property type="protein sequence ID" value="KOB69099.1"/>
    <property type="molecule type" value="Genomic_DNA"/>
</dbReference>
<reference evidence="3 4" key="1">
    <citation type="journal article" date="2015" name="Genome Biol. Evol.">
        <title>The genome of winter moth (Operophtera brumata) provides a genomic perspective on sexual dimorphism and phenology.</title>
        <authorList>
            <person name="Derks M.F."/>
            <person name="Smit S."/>
            <person name="Salis L."/>
            <person name="Schijlen E."/>
            <person name="Bossers A."/>
            <person name="Mateman C."/>
            <person name="Pijl A.S."/>
            <person name="de Ridder D."/>
            <person name="Groenen M.A."/>
            <person name="Visser M.E."/>
            <person name="Megens H.J."/>
        </authorList>
    </citation>
    <scope>NUCLEOTIDE SEQUENCE [LARGE SCALE GENOMIC DNA]</scope>
    <source>
        <strain evidence="3">WM2013NL</strain>
        <tissue evidence="3">Head and thorax</tissue>
    </source>
</reference>
<comment type="caution">
    <text evidence="3">The sequence shown here is derived from an EMBL/GenBank/DDBJ whole genome shotgun (WGS) entry which is preliminary data.</text>
</comment>
<dbReference type="Proteomes" id="UP000037510">
    <property type="component" value="Unassembled WGS sequence"/>
</dbReference>